<feature type="domain" description="Inner membrane protein YgaP-like transmembrane" evidence="2">
    <location>
        <begin position="1"/>
        <end position="59"/>
    </location>
</feature>
<dbReference type="EMBL" id="VORZ01000003">
    <property type="protein sequence ID" value="TXD96424.1"/>
    <property type="molecule type" value="Genomic_DNA"/>
</dbReference>
<keyword evidence="4" id="KW-1185">Reference proteome</keyword>
<accession>A0A5C7A1R3</accession>
<feature type="transmembrane region" description="Helical" evidence="1">
    <location>
        <begin position="12"/>
        <end position="27"/>
    </location>
</feature>
<dbReference type="RefSeq" id="WP_147224008.1">
    <property type="nucleotide sequence ID" value="NZ_CAJGYY010000001.1"/>
</dbReference>
<protein>
    <submittedName>
        <fullName evidence="3">DUF2892 domain-containing protein</fullName>
    </submittedName>
</protein>
<reference evidence="3 4" key="1">
    <citation type="submission" date="2019-08" db="EMBL/GenBank/DDBJ databases">
        <title>Genome sequence of Psychrobacter frigidicola ACAM304 (type strain).</title>
        <authorList>
            <person name="Bowman J.P."/>
        </authorList>
    </citation>
    <scope>NUCLEOTIDE SEQUENCE [LARGE SCALE GENOMIC DNA]</scope>
    <source>
        <strain evidence="3 4">ACAM 304</strain>
    </source>
</reference>
<dbReference type="OrthoDB" id="9804804at2"/>
<keyword evidence="1" id="KW-0472">Membrane</keyword>
<dbReference type="Proteomes" id="UP000321903">
    <property type="component" value="Unassembled WGS sequence"/>
</dbReference>
<evidence type="ECO:0000313" key="3">
    <source>
        <dbReference type="EMBL" id="TXD96424.1"/>
    </source>
</evidence>
<keyword evidence="1" id="KW-0812">Transmembrane</keyword>
<dbReference type="Pfam" id="PF11127">
    <property type="entry name" value="YgaP-like_TM"/>
    <property type="match status" value="1"/>
</dbReference>
<evidence type="ECO:0000259" key="2">
    <source>
        <dbReference type="Pfam" id="PF11127"/>
    </source>
</evidence>
<gene>
    <name evidence="3" type="ORF">ES754_09755</name>
</gene>
<dbReference type="AlphaFoldDB" id="A0A5C7A1R3"/>
<comment type="caution">
    <text evidence="3">The sequence shown here is derived from an EMBL/GenBank/DDBJ whole genome shotgun (WGS) entry which is preliminary data.</text>
</comment>
<keyword evidence="1" id="KW-1133">Transmembrane helix</keyword>
<sequence>MKINIGSTERMIRIIAGIVIIGIGVYYQSWWGVIGLVPLLTGLFRFCPLYAMLGMNTGKS</sequence>
<dbReference type="InterPro" id="IPR021309">
    <property type="entry name" value="YgaP-like_TM"/>
</dbReference>
<organism evidence="3 4">
    <name type="scientific">Psychrobacter frigidicola</name>
    <dbReference type="NCBI Taxonomy" id="45611"/>
    <lineage>
        <taxon>Bacteria</taxon>
        <taxon>Pseudomonadati</taxon>
        <taxon>Pseudomonadota</taxon>
        <taxon>Gammaproteobacteria</taxon>
        <taxon>Moraxellales</taxon>
        <taxon>Moraxellaceae</taxon>
        <taxon>Psychrobacter</taxon>
    </lineage>
</organism>
<proteinExistence type="predicted"/>
<evidence type="ECO:0000313" key="4">
    <source>
        <dbReference type="Proteomes" id="UP000321903"/>
    </source>
</evidence>
<evidence type="ECO:0000256" key="1">
    <source>
        <dbReference type="SAM" id="Phobius"/>
    </source>
</evidence>
<name>A0A5C7A1R3_9GAMM</name>